<comment type="similarity">
    <text evidence="3 8">Belongs to the LDH/MDH superfamily. LDH family.</text>
</comment>
<keyword evidence="6 8" id="KW-0520">NAD</keyword>
<evidence type="ECO:0000256" key="10">
    <source>
        <dbReference type="PIRSR" id="PIRSR000102-3"/>
    </source>
</evidence>
<feature type="binding site" evidence="8">
    <location>
        <position position="144"/>
    </location>
    <ligand>
        <name>NAD(+)</name>
        <dbReference type="ChEBI" id="CHEBI:57540"/>
    </ligand>
</feature>
<evidence type="ECO:0000256" key="9">
    <source>
        <dbReference type="PIRSR" id="PIRSR000102-1"/>
    </source>
</evidence>
<comment type="function">
    <text evidence="8">Catalyzes the conversion of lactate to pyruvate.</text>
</comment>
<dbReference type="PRINTS" id="PR00086">
    <property type="entry name" value="LLDHDRGNASE"/>
</dbReference>
<feature type="binding site" evidence="8">
    <location>
        <begin position="121"/>
        <end position="124"/>
    </location>
    <ligand>
        <name>substrate</name>
    </ligand>
</feature>
<comment type="subcellular location">
    <subcellularLocation>
        <location evidence="8">Cytoplasm</location>
    </subcellularLocation>
</comment>
<comment type="pathway">
    <text evidence="2 8">Fermentation; pyruvate fermentation to lactate; (S)-lactate from pyruvate: step 1/1.</text>
</comment>
<evidence type="ECO:0000256" key="4">
    <source>
        <dbReference type="ARBA" id="ARBA00012967"/>
    </source>
</evidence>
<dbReference type="Proteomes" id="UP000030988">
    <property type="component" value="Unassembled WGS sequence"/>
</dbReference>
<evidence type="ECO:0000256" key="8">
    <source>
        <dbReference type="HAMAP-Rule" id="MF_00488"/>
    </source>
</evidence>
<dbReference type="Gene3D" id="3.40.50.720">
    <property type="entry name" value="NAD(P)-binding Rossmann-like Domain"/>
    <property type="match status" value="1"/>
</dbReference>
<evidence type="ECO:0000256" key="6">
    <source>
        <dbReference type="ARBA" id="ARBA00023027"/>
    </source>
</evidence>
<dbReference type="EC" id="1.1.1.27" evidence="4 8"/>
<feature type="binding site" evidence="8">
    <location>
        <position position="15"/>
    </location>
    <ligand>
        <name>NAD(+)</name>
        <dbReference type="ChEBI" id="CHEBI:57540"/>
    </ligand>
</feature>
<dbReference type="OrthoDB" id="9802969at2"/>
<protein>
    <recommendedName>
        <fullName evidence="4 8">L-lactate dehydrogenase</fullName>
        <shortName evidence="8">L-LDH</shortName>
        <ecNumber evidence="4 8">1.1.1.27</ecNumber>
    </recommendedName>
</protein>
<dbReference type="SUPFAM" id="SSF56327">
    <property type="entry name" value="LDH C-terminal domain-like"/>
    <property type="match status" value="1"/>
</dbReference>
<reference evidence="13 14" key="1">
    <citation type="submission" date="2014-11" db="EMBL/GenBank/DDBJ databases">
        <title>Draft genome sequence of Kirrobacter mercurialis.</title>
        <authorList>
            <person name="Coil D.A."/>
            <person name="Eisen J.A."/>
        </authorList>
    </citation>
    <scope>NUCLEOTIDE SEQUENCE [LARGE SCALE GENOMIC DNA]</scope>
    <source>
        <strain evidence="13 14">Coronado</strain>
    </source>
</reference>
<feature type="modified residue" description="Phosphotyrosine" evidence="8">
    <location>
        <position position="217"/>
    </location>
</feature>
<feature type="binding site" evidence="8">
    <location>
        <position position="226"/>
    </location>
    <ligand>
        <name>substrate</name>
    </ligand>
</feature>
<evidence type="ECO:0000259" key="11">
    <source>
        <dbReference type="Pfam" id="PF00056"/>
    </source>
</evidence>
<dbReference type="InterPro" id="IPR022383">
    <property type="entry name" value="Lactate/malate_DH_C"/>
</dbReference>
<dbReference type="HAMAP" id="MF_00488">
    <property type="entry name" value="Lactate_dehydrog"/>
    <property type="match status" value="1"/>
</dbReference>
<comment type="catalytic activity">
    <reaction evidence="7 8">
        <text>(S)-lactate + NAD(+) = pyruvate + NADH + H(+)</text>
        <dbReference type="Rhea" id="RHEA:23444"/>
        <dbReference type="ChEBI" id="CHEBI:15361"/>
        <dbReference type="ChEBI" id="CHEBI:15378"/>
        <dbReference type="ChEBI" id="CHEBI:16651"/>
        <dbReference type="ChEBI" id="CHEBI:57540"/>
        <dbReference type="ChEBI" id="CHEBI:57945"/>
        <dbReference type="EC" id="1.1.1.27"/>
    </reaction>
</comment>
<feature type="domain" description="Lactate/malate dehydrogenase N-terminal" evidence="11">
    <location>
        <begin position="6"/>
        <end position="143"/>
    </location>
</feature>
<dbReference type="GO" id="GO:0005737">
    <property type="term" value="C:cytoplasm"/>
    <property type="evidence" value="ECO:0007669"/>
    <property type="project" value="UniProtKB-SubCell"/>
</dbReference>
<evidence type="ECO:0000313" key="13">
    <source>
        <dbReference type="EMBL" id="KHL26512.1"/>
    </source>
</evidence>
<organism evidence="13 14">
    <name type="scientific">Croceibacterium mercuriale</name>
    <dbReference type="NCBI Taxonomy" id="1572751"/>
    <lineage>
        <taxon>Bacteria</taxon>
        <taxon>Pseudomonadati</taxon>
        <taxon>Pseudomonadota</taxon>
        <taxon>Alphaproteobacteria</taxon>
        <taxon>Sphingomonadales</taxon>
        <taxon>Erythrobacteraceae</taxon>
        <taxon>Croceibacterium</taxon>
    </lineage>
</organism>
<dbReference type="Gene3D" id="3.90.110.10">
    <property type="entry name" value="Lactate dehydrogenase/glycoside hydrolase, family 4, C-terminal"/>
    <property type="match status" value="1"/>
</dbReference>
<comment type="function">
    <text evidence="1">Catalyzes the reversible oxidation of malate to oxaloacetate.</text>
</comment>
<sequence length="313" mass="32602">MPVTSRIAIIGTGNVGATAAYALMLRGIVSEIVLIDRSAEHAAAEATDIADANAIARPGRIWAGDYSDVRDAAILVITAGATPKDGEPRTSVAGRSAVIVRDCVGQAMHAGFNGVVVVASNPADAMTQVAQAESGLPAERVIGTGTLLDSNRFRKRIADRLGIAPGAVAAQVLGEHGDSEVMAYSTVRIGGMDLDAYLAGQEFDRAAVAHDVMRAGYTIGHGKGFTSYGVATAIVRICEAIHRDERVVLPVSTLLTGQYGINGIYLSLPCLIGATGIQRILTPELTPAETDALLASADVLRRTLQQTEEDADV</sequence>
<dbReference type="STRING" id="1572751.PK98_08915"/>
<evidence type="ECO:0000259" key="12">
    <source>
        <dbReference type="Pfam" id="PF02866"/>
    </source>
</evidence>
<comment type="subunit">
    <text evidence="8">Homotetramer.</text>
</comment>
<dbReference type="Pfam" id="PF00056">
    <property type="entry name" value="Ldh_1_N"/>
    <property type="match status" value="1"/>
</dbReference>
<feature type="binding site" evidence="10">
    <location>
        <begin position="11"/>
        <end position="16"/>
    </location>
    <ligand>
        <name>NAD(+)</name>
        <dbReference type="ChEBI" id="CHEBI:57540"/>
    </ligand>
</feature>
<feature type="binding site" evidence="8 10">
    <location>
        <position position="36"/>
    </location>
    <ligand>
        <name>NAD(+)</name>
        <dbReference type="ChEBI" id="CHEBI:57540"/>
    </ligand>
</feature>
<dbReference type="GO" id="GO:0004459">
    <property type="term" value="F:L-lactate dehydrogenase (NAD+) activity"/>
    <property type="evidence" value="ECO:0007669"/>
    <property type="project" value="UniProtKB-UniRule"/>
</dbReference>
<feature type="binding site" evidence="8">
    <location>
        <begin position="80"/>
        <end position="81"/>
    </location>
    <ligand>
        <name>NAD(+)</name>
        <dbReference type="ChEBI" id="CHEBI:57540"/>
    </ligand>
</feature>
<keyword evidence="14" id="KW-1185">Reference proteome</keyword>
<dbReference type="GO" id="GO:0006089">
    <property type="term" value="P:lactate metabolic process"/>
    <property type="evidence" value="ECO:0007669"/>
    <property type="project" value="TreeGrafter"/>
</dbReference>
<accession>A0A0B2C2M4</accession>
<dbReference type="InterPro" id="IPR018177">
    <property type="entry name" value="L-lactate_DH_AS"/>
</dbReference>
<keyword evidence="5 8" id="KW-0560">Oxidoreductase</keyword>
<dbReference type="PANTHER" id="PTHR43128:SF16">
    <property type="entry name" value="L-LACTATE DEHYDROGENASE"/>
    <property type="match status" value="1"/>
</dbReference>
<keyword evidence="8" id="KW-0597">Phosphoprotein</keyword>
<dbReference type="InterPro" id="IPR015955">
    <property type="entry name" value="Lactate_DH/Glyco_Ohase_4_C"/>
</dbReference>
<name>A0A0B2C2M4_9SPHN</name>
<evidence type="ECO:0000256" key="2">
    <source>
        <dbReference type="ARBA" id="ARBA00004843"/>
    </source>
</evidence>
<dbReference type="InterPro" id="IPR001236">
    <property type="entry name" value="Lactate/malate_DH_N"/>
</dbReference>
<dbReference type="PROSITE" id="PS00064">
    <property type="entry name" value="L_LDH"/>
    <property type="match status" value="1"/>
</dbReference>
<dbReference type="PIRSF" id="PIRSF000102">
    <property type="entry name" value="Lac_mal_DH"/>
    <property type="match status" value="1"/>
</dbReference>
<evidence type="ECO:0000256" key="5">
    <source>
        <dbReference type="ARBA" id="ARBA00023002"/>
    </source>
</evidence>
<dbReference type="AlphaFoldDB" id="A0A0B2C2M4"/>
<feature type="binding site" evidence="8">
    <location>
        <position position="66"/>
    </location>
    <ligand>
        <name>NAD(+)</name>
        <dbReference type="ChEBI" id="CHEBI:57540"/>
    </ligand>
</feature>
<evidence type="ECO:0000256" key="3">
    <source>
        <dbReference type="ARBA" id="ARBA00006054"/>
    </source>
</evidence>
<dbReference type="InterPro" id="IPR011304">
    <property type="entry name" value="L-lactate_DH"/>
</dbReference>
<dbReference type="NCBIfam" id="TIGR01771">
    <property type="entry name" value="L-LDH-NAD"/>
    <property type="match status" value="1"/>
</dbReference>
<feature type="domain" description="Lactate/malate dehydrogenase C-terminal" evidence="12">
    <location>
        <begin position="146"/>
        <end position="309"/>
    </location>
</feature>
<comment type="caution">
    <text evidence="8">Lacks conserved residue(s) required for the propagation of feature annotation.</text>
</comment>
<dbReference type="InterPro" id="IPR001557">
    <property type="entry name" value="L-lactate/malate_DH"/>
</dbReference>
<feature type="binding site" evidence="8">
    <location>
        <position position="89"/>
    </location>
    <ligand>
        <name>substrate</name>
    </ligand>
</feature>
<proteinExistence type="inferred from homology"/>
<feature type="binding site" evidence="8">
    <location>
        <begin position="149"/>
        <end position="152"/>
    </location>
    <ligand>
        <name>substrate</name>
    </ligand>
</feature>
<evidence type="ECO:0000256" key="1">
    <source>
        <dbReference type="ARBA" id="ARBA00003966"/>
    </source>
</evidence>
<dbReference type="InterPro" id="IPR036291">
    <property type="entry name" value="NAD(P)-bd_dom_sf"/>
</dbReference>
<comment type="caution">
    <text evidence="13">The sequence shown here is derived from an EMBL/GenBank/DDBJ whole genome shotgun (WGS) entry which is preliminary data.</text>
</comment>
<dbReference type="GO" id="GO:0006096">
    <property type="term" value="P:glycolytic process"/>
    <property type="evidence" value="ECO:0007669"/>
    <property type="project" value="UniProtKB-UniRule"/>
</dbReference>
<evidence type="ECO:0000256" key="7">
    <source>
        <dbReference type="ARBA" id="ARBA00049258"/>
    </source>
</evidence>
<gene>
    <name evidence="8" type="primary">ldh</name>
    <name evidence="13" type="ORF">PK98_08915</name>
</gene>
<dbReference type="UniPathway" id="UPA00554">
    <property type="reaction ID" value="UER00611"/>
</dbReference>
<keyword evidence="8" id="KW-0963">Cytoplasm</keyword>
<dbReference type="Pfam" id="PF02866">
    <property type="entry name" value="Ldh_1_C"/>
    <property type="match status" value="1"/>
</dbReference>
<evidence type="ECO:0000313" key="14">
    <source>
        <dbReference type="Proteomes" id="UP000030988"/>
    </source>
</evidence>
<feature type="binding site" evidence="8">
    <location>
        <begin position="119"/>
        <end position="121"/>
    </location>
    <ligand>
        <name>NAD(+)</name>
        <dbReference type="ChEBI" id="CHEBI:57540"/>
    </ligand>
</feature>
<dbReference type="PANTHER" id="PTHR43128">
    <property type="entry name" value="L-2-HYDROXYCARBOXYLATE DEHYDROGENASE (NAD(P)(+))"/>
    <property type="match status" value="1"/>
</dbReference>
<dbReference type="SUPFAM" id="SSF51735">
    <property type="entry name" value="NAD(P)-binding Rossmann-fold domains"/>
    <property type="match status" value="1"/>
</dbReference>
<feature type="active site" description="Proton acceptor" evidence="8 9">
    <location>
        <position position="176"/>
    </location>
</feature>
<dbReference type="RefSeq" id="WP_039095854.1">
    <property type="nucleotide sequence ID" value="NZ_JTDN01000001.1"/>
</dbReference>
<dbReference type="EMBL" id="JTDN01000001">
    <property type="protein sequence ID" value="KHL26512.1"/>
    <property type="molecule type" value="Genomic_DNA"/>
</dbReference>